<evidence type="ECO:0000256" key="6">
    <source>
        <dbReference type="ARBA" id="ARBA00023239"/>
    </source>
</evidence>
<dbReference type="SMART" id="SM00934">
    <property type="entry name" value="OMPdecase"/>
    <property type="match status" value="1"/>
</dbReference>
<dbReference type="EC" id="4.1.1.23" evidence="2"/>
<dbReference type="SUPFAM" id="SSF51366">
    <property type="entry name" value="Ribulose-phoshate binding barrel"/>
    <property type="match status" value="1"/>
</dbReference>
<feature type="active site" description="For OMPdecase activity" evidence="8">
    <location>
        <position position="72"/>
    </location>
</feature>
<dbReference type="PANTHER" id="PTHR32119:SF2">
    <property type="entry name" value="OROTIDINE 5'-PHOSPHATE DECARBOXYLASE"/>
    <property type="match status" value="1"/>
</dbReference>
<dbReference type="AlphaFoldDB" id="Q649M9"/>
<reference evidence="11" key="1">
    <citation type="journal article" date="2004" name="Science">
        <title>Reverse methanogenesis: testing the hypothesis with environmental genomics.</title>
        <authorList>
            <person name="Hallam S.J."/>
            <person name="Putnam N."/>
            <person name="Preston C.M."/>
            <person name="Detter J.C."/>
            <person name="Rokhsar D."/>
            <person name="Richardson P.M."/>
            <person name="DeLong E.F."/>
        </authorList>
    </citation>
    <scope>NUCLEOTIDE SEQUENCE</scope>
</reference>
<evidence type="ECO:0000256" key="5">
    <source>
        <dbReference type="ARBA" id="ARBA00022975"/>
    </source>
</evidence>
<dbReference type="PANTHER" id="PTHR32119">
    <property type="entry name" value="OROTIDINE 5'-PHOSPHATE DECARBOXYLASE"/>
    <property type="match status" value="1"/>
</dbReference>
<evidence type="ECO:0000256" key="2">
    <source>
        <dbReference type="ARBA" id="ARBA00012321"/>
    </source>
</evidence>
<dbReference type="InterPro" id="IPR014732">
    <property type="entry name" value="OMPdecase"/>
</dbReference>
<dbReference type="EMBL" id="AY714862">
    <property type="protein sequence ID" value="AAU83898.1"/>
    <property type="molecule type" value="Genomic_DNA"/>
</dbReference>
<dbReference type="Gene3D" id="3.20.20.70">
    <property type="entry name" value="Aldolase class I"/>
    <property type="match status" value="1"/>
</dbReference>
<dbReference type="InterPro" id="IPR001754">
    <property type="entry name" value="OMPdeCOase_dom"/>
</dbReference>
<evidence type="ECO:0000313" key="11">
    <source>
        <dbReference type="EMBL" id="AAU83898.1"/>
    </source>
</evidence>
<dbReference type="GO" id="GO:0005829">
    <property type="term" value="C:cytosol"/>
    <property type="evidence" value="ECO:0007669"/>
    <property type="project" value="TreeGrafter"/>
</dbReference>
<evidence type="ECO:0000256" key="1">
    <source>
        <dbReference type="ARBA" id="ARBA00004861"/>
    </source>
</evidence>
<proteinExistence type="predicted"/>
<feature type="binding site" evidence="9">
    <location>
        <position position="199"/>
    </location>
    <ligand>
        <name>substrate</name>
    </ligand>
</feature>
<evidence type="ECO:0000256" key="7">
    <source>
        <dbReference type="ARBA" id="ARBA00033428"/>
    </source>
</evidence>
<evidence type="ECO:0000256" key="3">
    <source>
        <dbReference type="ARBA" id="ARBA00021923"/>
    </source>
</evidence>
<feature type="domain" description="Orotidine 5'-phosphate decarboxylase" evidence="10">
    <location>
        <begin position="12"/>
        <end position="215"/>
    </location>
</feature>
<dbReference type="InterPro" id="IPR011060">
    <property type="entry name" value="RibuloseP-bd_barrel"/>
</dbReference>
<keyword evidence="5" id="KW-0665">Pyrimidine biosynthesis</keyword>
<evidence type="ECO:0000259" key="10">
    <source>
        <dbReference type="SMART" id="SM00934"/>
    </source>
</evidence>
<sequence>MVMNMRMQKEHGLIIAFDMEDVDFAANLAKDLKGAEGNFAIKIGRTLEMQTGKGIIAKIKEFSDLPLIYDGKIADIPYISRKIAEKAYGAGADAVIVQGFVGSDVLNEIVDLGLGDVIAVVEMTHPGSDEYIQPVSEKIAEMVEDIDVDGVVLPATRPERVKKLVKIVKNAYVISPGIKAQGANPGDAILNGADYEVVGRAIYEADNPKKAAEEIYKEVIERCH</sequence>
<feature type="active site" description="For OMPdecase activity" evidence="8">
    <location>
        <position position="70"/>
    </location>
</feature>
<comment type="pathway">
    <text evidence="1">Pyrimidine metabolism; UMP biosynthesis via de novo pathway; UMP from orotate: step 2/2.</text>
</comment>
<feature type="active site" description="For OMPdecase activity" evidence="8">
    <location>
        <position position="75"/>
    </location>
</feature>
<dbReference type="GO" id="GO:0044205">
    <property type="term" value="P:'de novo' UMP biosynthetic process"/>
    <property type="evidence" value="ECO:0007669"/>
    <property type="project" value="UniProtKB-UniPathway"/>
</dbReference>
<keyword evidence="6" id="KW-0456">Lyase</keyword>
<dbReference type="UniPathway" id="UPA00070">
    <property type="reaction ID" value="UER00120"/>
</dbReference>
<feature type="binding site" evidence="9">
    <location>
        <position position="200"/>
    </location>
    <ligand>
        <name>substrate</name>
    </ligand>
</feature>
<keyword evidence="4" id="KW-0210">Decarboxylase</keyword>
<dbReference type="GO" id="GO:0004590">
    <property type="term" value="F:orotidine-5'-phosphate decarboxylase activity"/>
    <property type="evidence" value="ECO:0007669"/>
    <property type="project" value="UniProtKB-EC"/>
</dbReference>
<gene>
    <name evidence="11" type="ORF">GZ34H9_16</name>
</gene>
<dbReference type="GO" id="GO:0006207">
    <property type="term" value="P:'de novo' pyrimidine nucleobase biosynthetic process"/>
    <property type="evidence" value="ECO:0007669"/>
    <property type="project" value="InterPro"/>
</dbReference>
<feature type="binding site" evidence="9">
    <location>
        <position position="18"/>
    </location>
    <ligand>
        <name>substrate</name>
    </ligand>
</feature>
<feature type="binding site" evidence="9">
    <location>
        <position position="42"/>
    </location>
    <ligand>
        <name>substrate</name>
    </ligand>
</feature>
<protein>
    <recommendedName>
        <fullName evidence="3">Orotidine 5'-phosphate decarboxylase</fullName>
        <ecNumber evidence="2">4.1.1.23</ecNumber>
    </recommendedName>
    <alternativeName>
        <fullName evidence="7">OMP decarboxylase</fullName>
    </alternativeName>
</protein>
<accession>Q649M9</accession>
<name>Q649M9_UNCAG</name>
<reference evidence="11" key="2">
    <citation type="submission" date="2004-08" db="EMBL/GenBank/DDBJ databases">
        <authorList>
            <person name="Putnam N."/>
            <person name="Detter J.C."/>
            <person name="Richardson P.M."/>
            <person name="Rokhsar D."/>
        </authorList>
    </citation>
    <scope>NUCLEOTIDE SEQUENCE</scope>
</reference>
<feature type="binding site" evidence="9">
    <location>
        <position position="124"/>
    </location>
    <ligand>
        <name>substrate</name>
    </ligand>
</feature>
<dbReference type="InterPro" id="IPR013785">
    <property type="entry name" value="Aldolase_TIM"/>
</dbReference>
<dbReference type="NCBIfam" id="TIGR01740">
    <property type="entry name" value="pyrF"/>
    <property type="match status" value="1"/>
</dbReference>
<evidence type="ECO:0000256" key="4">
    <source>
        <dbReference type="ARBA" id="ARBA00022793"/>
    </source>
</evidence>
<evidence type="ECO:0000256" key="9">
    <source>
        <dbReference type="PIRSR" id="PIRSR614732-2"/>
    </source>
</evidence>
<organism evidence="11">
    <name type="scientific">Uncultured archaeon GZfos26G2</name>
    <dbReference type="NCBI Taxonomy" id="3386331"/>
    <lineage>
        <taxon>Archaea</taxon>
        <taxon>Methanobacteriati</taxon>
        <taxon>Methanobacteriota</taxon>
        <taxon>Stenosarchaea group</taxon>
        <taxon>Methanomicrobia</taxon>
        <taxon>Candidatus Methanophagales</taxon>
        <taxon>Candidatus Methanophagaceae</taxon>
        <taxon>Candidatus Methanophaga</taxon>
    </lineage>
</organism>
<dbReference type="Pfam" id="PF00215">
    <property type="entry name" value="OMPdecase"/>
    <property type="match status" value="1"/>
</dbReference>
<dbReference type="CDD" id="cd04725">
    <property type="entry name" value="OMP_decarboxylase_like"/>
    <property type="match status" value="1"/>
</dbReference>
<evidence type="ECO:0000256" key="8">
    <source>
        <dbReference type="PIRSR" id="PIRSR614732-1"/>
    </source>
</evidence>